<dbReference type="EMBL" id="GG662449">
    <property type="protein sequence ID" value="EWS71864.1"/>
    <property type="molecule type" value="Genomic_DNA"/>
</dbReference>
<organism evidence="1 2">
    <name type="scientific">Tetrahymena thermophila (strain SB210)</name>
    <dbReference type="NCBI Taxonomy" id="312017"/>
    <lineage>
        <taxon>Eukaryota</taxon>
        <taxon>Sar</taxon>
        <taxon>Alveolata</taxon>
        <taxon>Ciliophora</taxon>
        <taxon>Intramacronucleata</taxon>
        <taxon>Oligohymenophorea</taxon>
        <taxon>Hymenostomatida</taxon>
        <taxon>Tetrahymenina</taxon>
        <taxon>Tetrahymenidae</taxon>
        <taxon>Tetrahymena</taxon>
    </lineage>
</organism>
<keyword evidence="2" id="KW-1185">Reference proteome</keyword>
<dbReference type="Proteomes" id="UP000009168">
    <property type="component" value="Unassembled WGS sequence"/>
</dbReference>
<evidence type="ECO:0000313" key="1">
    <source>
        <dbReference type="EMBL" id="EWS71864.1"/>
    </source>
</evidence>
<dbReference type="InParanoid" id="W7XG91"/>
<evidence type="ECO:0000313" key="2">
    <source>
        <dbReference type="Proteomes" id="UP000009168"/>
    </source>
</evidence>
<name>W7XG91_TETTS</name>
<dbReference type="KEGG" id="tet:TTHERM_000300368"/>
<dbReference type="AlphaFoldDB" id="W7XG91"/>
<dbReference type="RefSeq" id="XP_012655608.1">
    <property type="nucleotide sequence ID" value="XM_012800154.1"/>
</dbReference>
<sequence length="89" mass="10185">MDQPIIKISVRNVQVDFIYGMMKAEVLIFVLNVIKIAQLANKILKTALHAQQIILIYKRIKISAYKYTLNSTIVNKTNLILLIKIAPFV</sequence>
<protein>
    <submittedName>
        <fullName evidence="1">Uncharacterized protein</fullName>
    </submittedName>
</protein>
<dbReference type="GeneID" id="24438287"/>
<gene>
    <name evidence="1" type="ORF">TTHERM_000300368</name>
</gene>
<accession>W7XG91</accession>
<proteinExistence type="predicted"/>
<reference evidence="2" key="1">
    <citation type="journal article" date="2006" name="PLoS Biol.">
        <title>Macronuclear genome sequence of the ciliate Tetrahymena thermophila, a model eukaryote.</title>
        <authorList>
            <person name="Eisen J.A."/>
            <person name="Coyne R.S."/>
            <person name="Wu M."/>
            <person name="Wu D."/>
            <person name="Thiagarajan M."/>
            <person name="Wortman J.R."/>
            <person name="Badger J.H."/>
            <person name="Ren Q."/>
            <person name="Amedeo P."/>
            <person name="Jones K.M."/>
            <person name="Tallon L.J."/>
            <person name="Delcher A.L."/>
            <person name="Salzberg S.L."/>
            <person name="Silva J.C."/>
            <person name="Haas B.J."/>
            <person name="Majoros W.H."/>
            <person name="Farzad M."/>
            <person name="Carlton J.M."/>
            <person name="Smith R.K. Jr."/>
            <person name="Garg J."/>
            <person name="Pearlman R.E."/>
            <person name="Karrer K.M."/>
            <person name="Sun L."/>
            <person name="Manning G."/>
            <person name="Elde N.C."/>
            <person name="Turkewitz A.P."/>
            <person name="Asai D.J."/>
            <person name="Wilkes D.E."/>
            <person name="Wang Y."/>
            <person name="Cai H."/>
            <person name="Collins K."/>
            <person name="Stewart B.A."/>
            <person name="Lee S.R."/>
            <person name="Wilamowska K."/>
            <person name="Weinberg Z."/>
            <person name="Ruzzo W.L."/>
            <person name="Wloga D."/>
            <person name="Gaertig J."/>
            <person name="Frankel J."/>
            <person name="Tsao C.-C."/>
            <person name="Gorovsky M.A."/>
            <person name="Keeling P.J."/>
            <person name="Waller R.F."/>
            <person name="Patron N.J."/>
            <person name="Cherry J.M."/>
            <person name="Stover N.A."/>
            <person name="Krieger C.J."/>
            <person name="del Toro C."/>
            <person name="Ryder H.F."/>
            <person name="Williamson S.C."/>
            <person name="Barbeau R.A."/>
            <person name="Hamilton E.P."/>
            <person name="Orias E."/>
        </authorList>
    </citation>
    <scope>NUCLEOTIDE SEQUENCE [LARGE SCALE GENOMIC DNA]</scope>
    <source>
        <strain evidence="2">SB210</strain>
    </source>
</reference>